<dbReference type="Pfam" id="PF00169">
    <property type="entry name" value="PH"/>
    <property type="match status" value="1"/>
</dbReference>
<proteinExistence type="predicted"/>
<dbReference type="PANTHER" id="PTHR14336">
    <property type="entry name" value="TANDEM PH DOMAIN CONTAINING PROTEIN"/>
    <property type="match status" value="1"/>
</dbReference>
<evidence type="ECO:0000259" key="2">
    <source>
        <dbReference type="PROSITE" id="PS50003"/>
    </source>
</evidence>
<organism evidence="3 4">
    <name type="scientific">Balaenoptera physalus</name>
    <name type="common">Fin whale</name>
    <name type="synonym">Balaena physalus</name>
    <dbReference type="NCBI Taxonomy" id="9770"/>
    <lineage>
        <taxon>Eukaryota</taxon>
        <taxon>Metazoa</taxon>
        <taxon>Chordata</taxon>
        <taxon>Craniata</taxon>
        <taxon>Vertebrata</taxon>
        <taxon>Euteleostomi</taxon>
        <taxon>Mammalia</taxon>
        <taxon>Eutheria</taxon>
        <taxon>Laurasiatheria</taxon>
        <taxon>Artiodactyla</taxon>
        <taxon>Whippomorpha</taxon>
        <taxon>Cetacea</taxon>
        <taxon>Mysticeti</taxon>
        <taxon>Balaenopteridae</taxon>
        <taxon>Balaenoptera</taxon>
    </lineage>
</organism>
<dbReference type="InterPro" id="IPR051707">
    <property type="entry name" value="PI-Interact_SigTrans_Reg"/>
</dbReference>
<dbReference type="EMBL" id="SGJD01000507">
    <property type="protein sequence ID" value="KAB0404934.1"/>
    <property type="molecule type" value="Genomic_DNA"/>
</dbReference>
<comment type="caution">
    <text evidence="3">The sequence shown here is derived from an EMBL/GenBank/DDBJ whole genome shotgun (WGS) entry which is preliminary data.</text>
</comment>
<dbReference type="Gene3D" id="2.30.29.30">
    <property type="entry name" value="Pleckstrin-homology domain (PH domain)/Phosphotyrosine-binding domain (PTB)"/>
    <property type="match status" value="1"/>
</dbReference>
<name>A0A6A1QCH1_BALPH</name>
<evidence type="ECO:0000313" key="3">
    <source>
        <dbReference type="EMBL" id="KAB0404934.1"/>
    </source>
</evidence>
<keyword evidence="4" id="KW-1185">Reference proteome</keyword>
<dbReference type="PROSITE" id="PS50003">
    <property type="entry name" value="PH_DOMAIN"/>
    <property type="match status" value="1"/>
</dbReference>
<dbReference type="PANTHER" id="PTHR14336:SF15">
    <property type="entry name" value="DUAL ADAPTER FOR PHOSPHOTYROSINE AND 3-PHOSPHOTYROSINE AND 3-PHOSPHOINOSITIDE"/>
    <property type="match status" value="1"/>
</dbReference>
<dbReference type="SUPFAM" id="SSF50729">
    <property type="entry name" value="PH domain-like"/>
    <property type="match status" value="1"/>
</dbReference>
<evidence type="ECO:0000313" key="4">
    <source>
        <dbReference type="Proteomes" id="UP000437017"/>
    </source>
</evidence>
<reference evidence="3 4" key="1">
    <citation type="journal article" date="2019" name="PLoS ONE">
        <title>Genomic analyses reveal an absence of contemporary introgressive admixture between fin whales and blue whales, despite known hybrids.</title>
        <authorList>
            <person name="Westbury M.V."/>
            <person name="Petersen B."/>
            <person name="Lorenzen E.D."/>
        </authorList>
    </citation>
    <scope>NUCLEOTIDE SEQUENCE [LARGE SCALE GENOMIC DNA]</scope>
    <source>
        <strain evidence="3">FinWhale-01</strain>
    </source>
</reference>
<feature type="domain" description="PH" evidence="2">
    <location>
        <begin position="514"/>
        <end position="558"/>
    </location>
</feature>
<dbReference type="Proteomes" id="UP000437017">
    <property type="component" value="Unassembled WGS sequence"/>
</dbReference>
<protein>
    <recommendedName>
        <fullName evidence="2">PH domain-containing protein</fullName>
    </recommendedName>
</protein>
<sequence length="558" mass="62499">MAWKDQRANGLIYFFNPIIPIQAALYLNSNIYNDRSQAKVEVILHIQGISDRILEKGMDAGIMNRSEDILNSSAKDVILISELHIPGSMDLICLKKRDIPMKTLIAPTLVPSSGSINHAFEAGSREDHCFCNDHVEGYYCTVETEGKLIPPVPPAIKISEPAQQARRGLEPGLAGMDETQNAHQIFINFAKHILLVWNMISLNCAGTFFRGYTKQTAGIHLSKLSLLILDTCINSPMLPEDFPFSKDFSSSLWTVTQQSLCNQSFPWLCEPTLGYFGLDRAIGIGRSFCLVPEIPLILEVLHILLDFSSACGNSVQLRVETGGASEGLEGQGSCQGCRGDRGGSRRRRLGGNTHNFHPSRSSFCRRVFLPKLQLRSYQVHGRNTSPYCGKNKEIFLEETSKPPVDTLSEEETGILEHNQPLEETYHIHALPPSSSNPPILIPKATQAALHLGALQHLTILATHHPQTRRRGIDQRSVYRHSEHQRKGRGKSISLVMEESNDSMENPQQGQGRNNAMKCGWLRKQGGFVKTWHTRWFVLKGDQLYYFKDEDETKPLGTY</sequence>
<dbReference type="OrthoDB" id="10254483at2759"/>
<accession>A0A6A1QCH1</accession>
<gene>
    <name evidence="3" type="ORF">E2I00_012860</name>
</gene>
<feature type="region of interest" description="Disordered" evidence="1">
    <location>
        <begin position="324"/>
        <end position="354"/>
    </location>
</feature>
<dbReference type="InterPro" id="IPR001849">
    <property type="entry name" value="PH_domain"/>
</dbReference>
<dbReference type="AlphaFoldDB" id="A0A6A1QCH1"/>
<dbReference type="InterPro" id="IPR011993">
    <property type="entry name" value="PH-like_dom_sf"/>
</dbReference>
<evidence type="ECO:0000256" key="1">
    <source>
        <dbReference type="SAM" id="MobiDB-lite"/>
    </source>
</evidence>